<dbReference type="InterPro" id="IPR019861">
    <property type="entry name" value="PorP/SprF_Bacteroidetes"/>
</dbReference>
<dbReference type="EMBL" id="NSLJ01000003">
    <property type="protein sequence ID" value="PDP44832.1"/>
    <property type="molecule type" value="Genomic_DNA"/>
</dbReference>
<dbReference type="AlphaFoldDB" id="A0A1D3UKI8"/>
<dbReference type="RefSeq" id="WP_074449707.1">
    <property type="nucleotide sequence ID" value="NZ_FMMM01000040.1"/>
</dbReference>
<evidence type="ECO:0008006" key="6">
    <source>
        <dbReference type="Google" id="ProtNLM"/>
    </source>
</evidence>
<evidence type="ECO:0000256" key="1">
    <source>
        <dbReference type="SAM" id="SignalP"/>
    </source>
</evidence>
<gene>
    <name evidence="2" type="ORF">CLI86_01620</name>
    <name evidence="3" type="ORF">TFUB20_01108</name>
</gene>
<evidence type="ECO:0000313" key="3">
    <source>
        <dbReference type="EMBL" id="SCQ20631.1"/>
    </source>
</evidence>
<dbReference type="NCBIfam" id="TIGR03519">
    <property type="entry name" value="T9SS_PorP_fam"/>
    <property type="match status" value="1"/>
</dbReference>
<sequence length="330" mass="36577" precursor="true">MTIKRFWTFFLLLSMGVASAWAQVDASLNHYFMAMGAYNPALVGMKNELGITALYRLQWLGLDRGMPQSAFVAADMPFTFGKTRHGVGVMFFSDDKSTLYKDVYTSLQYAYKHKLGKGVLSIGLQGGMISKSYLGSKAEPLPEGIDGSTDHSPEDDALPKSDIDAKGLDIALGLLYSTDKYYVGIASTHLLAQEMELDENFTLKVNRGYNLTAGYNIKLKNPLIELQPSVFMQTDLQMYMGDVTVRAVYKTMFNGGLGVRIGDSYQGVRMNGILYLGANIGKFRVSYAYEYPFSALSKVSTGSHEAMATYRLTLNKPKGGRNRHKSIRIL</sequence>
<protein>
    <recommendedName>
        <fullName evidence="6">Type IX secretion system membrane protein PorP/SprF</fullName>
    </recommendedName>
</protein>
<evidence type="ECO:0000313" key="5">
    <source>
        <dbReference type="Proteomes" id="UP000219259"/>
    </source>
</evidence>
<reference evidence="2 5" key="2">
    <citation type="submission" date="2017-09" db="EMBL/GenBank/DDBJ databases">
        <title>Phase variable restriction modification systems are present in the genome sequences of periodontal pathogens Prevotella intermedia, Tannerella forsythia and Porphyromonas gingivalis.</title>
        <authorList>
            <person name="Haigh R.D."/>
            <person name="Crawford L."/>
            <person name="Ralph J."/>
            <person name="Wanford J."/>
            <person name="Vartoukian S.R."/>
            <person name="Hijazib K."/>
            <person name="Wade W."/>
            <person name="Oggioni M.R."/>
        </authorList>
    </citation>
    <scope>NUCLEOTIDE SEQUENCE [LARGE SCALE GENOMIC DNA]</scope>
    <source>
        <strain evidence="2 5">WW11663</strain>
    </source>
</reference>
<dbReference type="Pfam" id="PF11751">
    <property type="entry name" value="PorP_SprF"/>
    <property type="match status" value="1"/>
</dbReference>
<dbReference type="OrthoDB" id="1320396at2"/>
<evidence type="ECO:0000313" key="4">
    <source>
        <dbReference type="Proteomes" id="UP000182057"/>
    </source>
</evidence>
<proteinExistence type="predicted"/>
<dbReference type="Proteomes" id="UP000182057">
    <property type="component" value="Unassembled WGS sequence"/>
</dbReference>
<dbReference type="EMBL" id="FMMM01000040">
    <property type="protein sequence ID" value="SCQ20631.1"/>
    <property type="molecule type" value="Genomic_DNA"/>
</dbReference>
<name>A0A1D3UKI8_TANFO</name>
<keyword evidence="1" id="KW-0732">Signal</keyword>
<feature type="signal peptide" evidence="1">
    <location>
        <begin position="1"/>
        <end position="22"/>
    </location>
</feature>
<evidence type="ECO:0000313" key="2">
    <source>
        <dbReference type="EMBL" id="PDP44832.1"/>
    </source>
</evidence>
<accession>A0A1D3UKI8</accession>
<organism evidence="3 4">
    <name type="scientific">Tannerella forsythia</name>
    <name type="common">Bacteroides forsythus</name>
    <dbReference type="NCBI Taxonomy" id="28112"/>
    <lineage>
        <taxon>Bacteria</taxon>
        <taxon>Pseudomonadati</taxon>
        <taxon>Bacteroidota</taxon>
        <taxon>Bacteroidia</taxon>
        <taxon>Bacteroidales</taxon>
        <taxon>Tannerellaceae</taxon>
        <taxon>Tannerella</taxon>
    </lineage>
</organism>
<feature type="chain" id="PRO_5014267177" description="Type IX secretion system membrane protein PorP/SprF" evidence="1">
    <location>
        <begin position="23"/>
        <end position="330"/>
    </location>
</feature>
<reference evidence="3 4" key="1">
    <citation type="submission" date="2016-09" db="EMBL/GenBank/DDBJ databases">
        <authorList>
            <person name="Capua I."/>
            <person name="De Benedictis P."/>
            <person name="Joannis T."/>
            <person name="Lombin L.H."/>
            <person name="Cattoli G."/>
        </authorList>
    </citation>
    <scope>NUCLEOTIDE SEQUENCE [LARGE SCALE GENOMIC DNA]</scope>
    <source>
        <strain evidence="3 4">UB20</strain>
    </source>
</reference>
<dbReference type="Proteomes" id="UP000219259">
    <property type="component" value="Unassembled WGS sequence"/>
</dbReference>